<dbReference type="EMBL" id="JARQWQ010000064">
    <property type="protein sequence ID" value="KAK2555230.1"/>
    <property type="molecule type" value="Genomic_DNA"/>
</dbReference>
<organism evidence="2 3">
    <name type="scientific">Acropora cervicornis</name>
    <name type="common">Staghorn coral</name>
    <dbReference type="NCBI Taxonomy" id="6130"/>
    <lineage>
        <taxon>Eukaryota</taxon>
        <taxon>Metazoa</taxon>
        <taxon>Cnidaria</taxon>
        <taxon>Anthozoa</taxon>
        <taxon>Hexacorallia</taxon>
        <taxon>Scleractinia</taxon>
        <taxon>Astrocoeniina</taxon>
        <taxon>Acroporidae</taxon>
        <taxon>Acropora</taxon>
    </lineage>
</organism>
<evidence type="ECO:0000313" key="2">
    <source>
        <dbReference type="EMBL" id="KAK2555230.1"/>
    </source>
</evidence>
<protein>
    <submittedName>
        <fullName evidence="2">Uncharacterized protein</fullName>
    </submittedName>
</protein>
<feature type="chain" id="PRO_5042028320" evidence="1">
    <location>
        <begin position="28"/>
        <end position="116"/>
    </location>
</feature>
<dbReference type="AlphaFoldDB" id="A0AAD9UZF1"/>
<evidence type="ECO:0000313" key="3">
    <source>
        <dbReference type="Proteomes" id="UP001249851"/>
    </source>
</evidence>
<feature type="signal peptide" evidence="1">
    <location>
        <begin position="1"/>
        <end position="27"/>
    </location>
</feature>
<reference evidence="2" key="1">
    <citation type="journal article" date="2023" name="G3 (Bethesda)">
        <title>Whole genome assembly and annotation of the endangered Caribbean coral Acropora cervicornis.</title>
        <authorList>
            <person name="Selwyn J.D."/>
            <person name="Vollmer S.V."/>
        </authorList>
    </citation>
    <scope>NUCLEOTIDE SEQUENCE</scope>
    <source>
        <strain evidence="2">K2</strain>
    </source>
</reference>
<dbReference type="Proteomes" id="UP001249851">
    <property type="component" value="Unassembled WGS sequence"/>
</dbReference>
<reference evidence="2" key="2">
    <citation type="journal article" date="2023" name="Science">
        <title>Genomic signatures of disease resistance in endangered staghorn corals.</title>
        <authorList>
            <person name="Vollmer S.V."/>
            <person name="Selwyn J.D."/>
            <person name="Despard B.A."/>
            <person name="Roesel C.L."/>
        </authorList>
    </citation>
    <scope>NUCLEOTIDE SEQUENCE</scope>
    <source>
        <strain evidence="2">K2</strain>
    </source>
</reference>
<name>A0AAD9UZF1_ACRCE</name>
<gene>
    <name evidence="2" type="ORF">P5673_023210</name>
</gene>
<keyword evidence="3" id="KW-1185">Reference proteome</keyword>
<proteinExistence type="predicted"/>
<evidence type="ECO:0000256" key="1">
    <source>
        <dbReference type="SAM" id="SignalP"/>
    </source>
</evidence>
<sequence>MAAGLTFLRSTIFLLVYVFLCLNEVSITSYSQLSVDLDCKITFHGYLQGPKRNISFSTWTTQPRGRRYLSACIPLYPNHEASLTLRGISISGDVQSYPGPTIDNKITTLCSNCPKL</sequence>
<keyword evidence="1" id="KW-0732">Signal</keyword>
<comment type="caution">
    <text evidence="2">The sequence shown here is derived from an EMBL/GenBank/DDBJ whole genome shotgun (WGS) entry which is preliminary data.</text>
</comment>
<accession>A0AAD9UZF1</accession>